<proteinExistence type="predicted"/>
<dbReference type="SMART" id="SM00575">
    <property type="entry name" value="ZnF_PMZ"/>
    <property type="match status" value="2"/>
</dbReference>
<evidence type="ECO:0000256" key="3">
    <source>
        <dbReference type="ARBA" id="ARBA00022833"/>
    </source>
</evidence>
<dbReference type="EMBL" id="KZ671165">
    <property type="protein sequence ID" value="PPR81737.1"/>
    <property type="molecule type" value="Genomic_DNA"/>
</dbReference>
<feature type="compositionally biased region" description="Low complexity" evidence="5">
    <location>
        <begin position="10"/>
        <end position="28"/>
    </location>
</feature>
<evidence type="ECO:0000256" key="5">
    <source>
        <dbReference type="SAM" id="MobiDB-lite"/>
    </source>
</evidence>
<feature type="domain" description="SWIM-type" evidence="6">
    <location>
        <begin position="251"/>
        <end position="288"/>
    </location>
</feature>
<protein>
    <recommendedName>
        <fullName evidence="6">SWIM-type domain-containing protein</fullName>
    </recommendedName>
</protein>
<organism evidence="7 8">
    <name type="scientific">Gossypium barbadense</name>
    <name type="common">Sea Island cotton</name>
    <name type="synonym">Hibiscus barbadensis</name>
    <dbReference type="NCBI Taxonomy" id="3634"/>
    <lineage>
        <taxon>Eukaryota</taxon>
        <taxon>Viridiplantae</taxon>
        <taxon>Streptophyta</taxon>
        <taxon>Embryophyta</taxon>
        <taxon>Tracheophyta</taxon>
        <taxon>Spermatophyta</taxon>
        <taxon>Magnoliopsida</taxon>
        <taxon>eudicotyledons</taxon>
        <taxon>Gunneridae</taxon>
        <taxon>Pentapetalae</taxon>
        <taxon>rosids</taxon>
        <taxon>malvids</taxon>
        <taxon>Malvales</taxon>
        <taxon>Malvaceae</taxon>
        <taxon>Malvoideae</taxon>
        <taxon>Gossypium</taxon>
    </lineage>
</organism>
<evidence type="ECO:0000256" key="2">
    <source>
        <dbReference type="ARBA" id="ARBA00022771"/>
    </source>
</evidence>
<sequence>MHLGGLTFDTGNTYWGTTSTTNNWQSTSDWGHYETSTRRDYLLPTTSISKGTSFVTDDGGSDDESDVDPPREPEPNGAEVALFFEPEPTPTVPEDVEGGSDEEEEDPRFRAYSPPAHMHNVELSQDDALEFQMYHTEGVTVQVHFWIWVNWKLADPRTSVPVLIANIRSQLKYTSSYRKAWIAKQKALEKMHVNEEGHDYLCNIPFEQWTQAYDGDLRYGQMTSSLAECMNFVLKGTRYLLITSAVRETYFRLAVLFLKRAARTCDCGRFDALRYPCVHVIVACQNLRLDLMSYVDEVYKIEYMYIVCRHVFPPVPDEHYFQSEQRGIKVKCREAMYGARRTSDCGRFDALRYPCAYVIAACQNLRLNPMSYVDEVYKIEYMYNVWRHVFLPVPDKCKWPSVSLAPFKLLLDRDLRRKPKG</sequence>
<dbReference type="AlphaFoldDB" id="A0A2P5VSC5"/>
<evidence type="ECO:0000313" key="7">
    <source>
        <dbReference type="EMBL" id="PPR81737.1"/>
    </source>
</evidence>
<feature type="compositionally biased region" description="Acidic residues" evidence="5">
    <location>
        <begin position="94"/>
        <end position="106"/>
    </location>
</feature>
<evidence type="ECO:0000313" key="8">
    <source>
        <dbReference type="Proteomes" id="UP000239757"/>
    </source>
</evidence>
<evidence type="ECO:0000259" key="6">
    <source>
        <dbReference type="PROSITE" id="PS50966"/>
    </source>
</evidence>
<dbReference type="PROSITE" id="PS50966">
    <property type="entry name" value="ZF_SWIM"/>
    <property type="match status" value="1"/>
</dbReference>
<reference evidence="7 8" key="1">
    <citation type="submission" date="2015-01" db="EMBL/GenBank/DDBJ databases">
        <title>Genome of allotetraploid Gossypium barbadense reveals genomic plasticity and fiber elongation in cotton evolution.</title>
        <authorList>
            <person name="Chen X."/>
            <person name="Liu X."/>
            <person name="Zhao B."/>
            <person name="Zheng H."/>
            <person name="Hu Y."/>
            <person name="Lu G."/>
            <person name="Yang C."/>
            <person name="Chen J."/>
            <person name="Shan C."/>
            <person name="Zhang L."/>
            <person name="Zhou Y."/>
            <person name="Wang L."/>
            <person name="Guo W."/>
            <person name="Bai Y."/>
            <person name="Ruan J."/>
            <person name="Shangguan X."/>
            <person name="Mao Y."/>
            <person name="Jiang J."/>
            <person name="Zhu Y."/>
            <person name="Lei J."/>
            <person name="Kang H."/>
            <person name="Chen S."/>
            <person name="He X."/>
            <person name="Wang R."/>
            <person name="Wang Y."/>
            <person name="Chen J."/>
            <person name="Wang L."/>
            <person name="Yu S."/>
            <person name="Wang B."/>
            <person name="Wei J."/>
            <person name="Song S."/>
            <person name="Lu X."/>
            <person name="Gao Z."/>
            <person name="Gu W."/>
            <person name="Deng X."/>
            <person name="Ma D."/>
            <person name="Wang S."/>
            <person name="Liang W."/>
            <person name="Fang L."/>
            <person name="Cai C."/>
            <person name="Zhu X."/>
            <person name="Zhou B."/>
            <person name="Zhang Y."/>
            <person name="Chen Z."/>
            <person name="Xu S."/>
            <person name="Zhu R."/>
            <person name="Wang S."/>
            <person name="Zhang T."/>
            <person name="Zhao G."/>
        </authorList>
    </citation>
    <scope>NUCLEOTIDE SEQUENCE [LARGE SCALE GENOMIC DNA]</scope>
    <source>
        <strain evidence="8">cv. Xinhai21</strain>
        <tissue evidence="7">Leaf</tissue>
    </source>
</reference>
<evidence type="ECO:0000256" key="4">
    <source>
        <dbReference type="PROSITE-ProRule" id="PRU00325"/>
    </source>
</evidence>
<dbReference type="InterPro" id="IPR006564">
    <property type="entry name" value="Znf_PMZ"/>
</dbReference>
<dbReference type="Proteomes" id="UP000239757">
    <property type="component" value="Unassembled WGS sequence"/>
</dbReference>
<feature type="region of interest" description="Disordered" evidence="5">
    <location>
        <begin position="1"/>
        <end position="29"/>
    </location>
</feature>
<dbReference type="InterPro" id="IPR007527">
    <property type="entry name" value="Znf_SWIM"/>
</dbReference>
<evidence type="ECO:0000256" key="1">
    <source>
        <dbReference type="ARBA" id="ARBA00022723"/>
    </source>
</evidence>
<dbReference type="Pfam" id="PF04434">
    <property type="entry name" value="SWIM"/>
    <property type="match status" value="1"/>
</dbReference>
<keyword evidence="3" id="KW-0862">Zinc</keyword>
<accession>A0A2P5VSC5</accession>
<name>A0A2P5VSC5_GOSBA</name>
<feature type="region of interest" description="Disordered" evidence="5">
    <location>
        <begin position="49"/>
        <end position="107"/>
    </location>
</feature>
<gene>
    <name evidence="7" type="ORF">GOBAR_AA38973</name>
</gene>
<dbReference type="GO" id="GO:0008270">
    <property type="term" value="F:zinc ion binding"/>
    <property type="evidence" value="ECO:0007669"/>
    <property type="project" value="UniProtKB-KW"/>
</dbReference>
<keyword evidence="2 4" id="KW-0863">Zinc-finger</keyword>
<dbReference type="OrthoDB" id="1426028at2759"/>
<keyword evidence="1" id="KW-0479">Metal-binding</keyword>